<comment type="caution">
    <text evidence="1">The sequence shown here is derived from an EMBL/GenBank/DDBJ whole genome shotgun (WGS) entry which is preliminary data.</text>
</comment>
<dbReference type="RefSeq" id="WP_108360338.1">
    <property type="nucleotide sequence ID" value="NZ_NESP01000001.1"/>
</dbReference>
<accession>A0A315EL03</accession>
<reference evidence="1 2" key="1">
    <citation type="submission" date="2017-04" db="EMBL/GenBank/DDBJ databases">
        <title>Unexpected and diverse lifestyles within the genus Limnohabitans.</title>
        <authorList>
            <person name="Kasalicky V."/>
            <person name="Mehrshad M."/>
            <person name="Andrei S.-A."/>
            <person name="Salcher M."/>
            <person name="Kratochvilova H."/>
            <person name="Simek K."/>
            <person name="Ghai R."/>
        </authorList>
    </citation>
    <scope>NUCLEOTIDE SEQUENCE [LARGE SCALE GENOMIC DNA]</scope>
    <source>
        <strain evidence="1 2">MWH-C5</strain>
    </source>
</reference>
<dbReference type="AlphaFoldDB" id="A0A315EL03"/>
<keyword evidence="2" id="KW-1185">Reference proteome</keyword>
<organism evidence="1 2">
    <name type="scientific">Limnohabitans curvus</name>
    <dbReference type="NCBI Taxonomy" id="323423"/>
    <lineage>
        <taxon>Bacteria</taxon>
        <taxon>Pseudomonadati</taxon>
        <taxon>Pseudomonadota</taxon>
        <taxon>Betaproteobacteria</taxon>
        <taxon>Burkholderiales</taxon>
        <taxon>Comamonadaceae</taxon>
        <taxon>Limnohabitans</taxon>
    </lineage>
</organism>
<proteinExistence type="predicted"/>
<dbReference type="Gene3D" id="2.40.300.10">
    <property type="entry name" value="Head decoration protein D"/>
    <property type="match status" value="1"/>
</dbReference>
<dbReference type="InterPro" id="IPR004195">
    <property type="entry name" value="Head_decoration_D"/>
</dbReference>
<protein>
    <submittedName>
        <fullName evidence="1">Head decoration protein</fullName>
    </submittedName>
</protein>
<dbReference type="EMBL" id="NESP01000001">
    <property type="protein sequence ID" value="PUE58576.1"/>
    <property type="molecule type" value="Genomic_DNA"/>
</dbReference>
<name>A0A315EL03_9BURK</name>
<evidence type="ECO:0000313" key="2">
    <source>
        <dbReference type="Proteomes" id="UP000251341"/>
    </source>
</evidence>
<sequence length="125" mass="12981">MSVLTNELTLGDLLKYEEESLYSRDQVTVAAGQNLRIGTVLGRVDANGKVKALDPAATDGTQIATAVLLQSVDATTGDKSSGIAATRQAIVAHHALVWPVAITAEEKATATAQLEAVGILVRQGV</sequence>
<evidence type="ECO:0000313" key="1">
    <source>
        <dbReference type="EMBL" id="PUE58576.1"/>
    </source>
</evidence>
<dbReference type="Pfam" id="PF02924">
    <property type="entry name" value="HDPD"/>
    <property type="match status" value="1"/>
</dbReference>
<dbReference type="Proteomes" id="UP000251341">
    <property type="component" value="Unassembled WGS sequence"/>
</dbReference>
<gene>
    <name evidence="1" type="ORF">B9Z44_02560</name>
</gene>